<sequence length="41" mass="4865">MWFANNIIVMIHSTTIYQWIKVEQEDIVVPDVLMKKGTEKD</sequence>
<dbReference type="EMBL" id="AP009380">
    <property type="protein sequence ID" value="BAG34419.1"/>
    <property type="molecule type" value="Genomic_DNA"/>
</dbReference>
<dbReference type="Proteomes" id="UP000008842">
    <property type="component" value="Chromosome"/>
</dbReference>
<accession>B2RM24</accession>
<evidence type="ECO:0000313" key="1">
    <source>
        <dbReference type="EMBL" id="BAG34419.1"/>
    </source>
</evidence>
<reference evidence="1 2" key="1">
    <citation type="journal article" date="2008" name="DNA Res.">
        <title>Determination of the genome sequence of Porphyromonas gingivalis strain ATCC 33277 and genomic comparison with strain W83 revealed extensive genome rearrangements in P. gingivalis.</title>
        <authorList>
            <person name="Naito M."/>
            <person name="Hirakawa H."/>
            <person name="Yamashita A."/>
            <person name="Ohara N."/>
            <person name="Shoji M."/>
            <person name="Yukitake H."/>
            <person name="Nakayama K."/>
            <person name="Toh H."/>
            <person name="Yoshimura F."/>
            <person name="Kuhara S."/>
            <person name="Hattori M."/>
            <person name="Hayashi T."/>
            <person name="Nakayama K."/>
        </authorList>
    </citation>
    <scope>NUCLEOTIDE SEQUENCE [LARGE SCALE GENOMIC DNA]</scope>
    <source>
        <strain evidence="2">ATCC 33277 / DSM 20709 / CIP 103683 / JCM 12257 / NCTC 11834 / 2561</strain>
    </source>
</reference>
<protein>
    <submittedName>
        <fullName evidence="1">Uncharacterized protein</fullName>
    </submittedName>
</protein>
<name>B2RM24_PORG3</name>
<organism evidence="1 2">
    <name type="scientific">Porphyromonas gingivalis (strain ATCC 33277 / DSM 20709 / CIP 103683 / JCM 12257 / NCTC 11834 / 2561)</name>
    <dbReference type="NCBI Taxonomy" id="431947"/>
    <lineage>
        <taxon>Bacteria</taxon>
        <taxon>Pseudomonadati</taxon>
        <taxon>Bacteroidota</taxon>
        <taxon>Bacteroidia</taxon>
        <taxon>Bacteroidales</taxon>
        <taxon>Porphyromonadaceae</taxon>
        <taxon>Porphyromonas</taxon>
    </lineage>
</organism>
<dbReference type="KEGG" id="pgn:PGN_1900"/>
<dbReference type="HOGENOM" id="CLU_219126_0_0_10"/>
<gene>
    <name evidence="1" type="ordered locus">PGN_1900</name>
</gene>
<dbReference type="AlphaFoldDB" id="B2RM24"/>
<evidence type="ECO:0000313" key="2">
    <source>
        <dbReference type="Proteomes" id="UP000008842"/>
    </source>
</evidence>
<proteinExistence type="predicted"/>